<dbReference type="EMBL" id="WWBZ02000001">
    <property type="protein sequence ID" value="KAF4313454.1"/>
    <property type="molecule type" value="Genomic_DNA"/>
</dbReference>
<dbReference type="AlphaFoldDB" id="A0A8H4J6D1"/>
<gene>
    <name evidence="1" type="ORF">GTA08_BOTSDO00486</name>
</gene>
<organism evidence="1 2">
    <name type="scientific">Botryosphaeria dothidea</name>
    <dbReference type="NCBI Taxonomy" id="55169"/>
    <lineage>
        <taxon>Eukaryota</taxon>
        <taxon>Fungi</taxon>
        <taxon>Dikarya</taxon>
        <taxon>Ascomycota</taxon>
        <taxon>Pezizomycotina</taxon>
        <taxon>Dothideomycetes</taxon>
        <taxon>Dothideomycetes incertae sedis</taxon>
        <taxon>Botryosphaeriales</taxon>
        <taxon>Botryosphaeriaceae</taxon>
        <taxon>Botryosphaeria</taxon>
    </lineage>
</organism>
<accession>A0A8H4J6D1</accession>
<dbReference type="Proteomes" id="UP000572817">
    <property type="component" value="Unassembled WGS sequence"/>
</dbReference>
<protein>
    <submittedName>
        <fullName evidence="1">Uncharacterized protein</fullName>
    </submittedName>
</protein>
<evidence type="ECO:0000313" key="2">
    <source>
        <dbReference type="Proteomes" id="UP000572817"/>
    </source>
</evidence>
<evidence type="ECO:0000313" key="1">
    <source>
        <dbReference type="EMBL" id="KAF4313454.1"/>
    </source>
</evidence>
<name>A0A8H4J6D1_9PEZI</name>
<comment type="caution">
    <text evidence="1">The sequence shown here is derived from an EMBL/GenBank/DDBJ whole genome shotgun (WGS) entry which is preliminary data.</text>
</comment>
<proteinExistence type="predicted"/>
<dbReference type="OrthoDB" id="3942083at2759"/>
<reference evidence="1" key="1">
    <citation type="submission" date="2020-04" db="EMBL/GenBank/DDBJ databases">
        <title>Genome Assembly and Annotation of Botryosphaeria dothidea sdau 11-99, a Latent Pathogen of Apple Fruit Ring Rot in China.</title>
        <authorList>
            <person name="Yu C."/>
            <person name="Diao Y."/>
            <person name="Lu Q."/>
            <person name="Zhao J."/>
            <person name="Cui S."/>
            <person name="Peng C."/>
            <person name="He B."/>
            <person name="Liu H."/>
        </authorList>
    </citation>
    <scope>NUCLEOTIDE SEQUENCE [LARGE SCALE GENOMIC DNA]</scope>
    <source>
        <strain evidence="1">Sdau11-99</strain>
    </source>
</reference>
<sequence length="305" mass="34727">MDVRLKPPIRRCKFVKINNNDYAPFDVIHRLGSAKQTLWGLQEEPLDSLPAFDSSEWVTLPPSDFRDLSDTFVWKLERSDAQRIARRLLEMKWSPEGFLFGRNRATRLWRFLSTAADDLRDLLDRTRLNLNIIGENDSDKEKLKDVLDPAIRACNRYDLDRAGTGALFDALNSFTERLSRKKADEIIGELVFVLFITDPEFRHLVMQSSKHLSPSSQNSRLGVTTTTVVPVTGDVITYSRPASAILVPSAFGVKQSFRIDLDWLYHENGATQRWFREAQGREEIQASLRVVILAALRAGCGVVFA</sequence>
<keyword evidence="2" id="KW-1185">Reference proteome</keyword>